<dbReference type="AlphaFoldDB" id="A0A1T4S1H2"/>
<evidence type="ECO:0000313" key="2">
    <source>
        <dbReference type="EMBL" id="SKA22094.1"/>
    </source>
</evidence>
<dbReference type="Proteomes" id="UP000190092">
    <property type="component" value="Unassembled WGS sequence"/>
</dbReference>
<keyword evidence="1" id="KW-0812">Transmembrane</keyword>
<feature type="transmembrane region" description="Helical" evidence="1">
    <location>
        <begin position="47"/>
        <end position="69"/>
    </location>
</feature>
<evidence type="ECO:0000256" key="1">
    <source>
        <dbReference type="SAM" id="Phobius"/>
    </source>
</evidence>
<gene>
    <name evidence="2" type="ORF">SAMN02745126_04276</name>
</gene>
<keyword evidence="1" id="KW-0472">Membrane</keyword>
<proteinExistence type="predicted"/>
<keyword evidence="3" id="KW-1185">Reference proteome</keyword>
<evidence type="ECO:0000313" key="3">
    <source>
        <dbReference type="Proteomes" id="UP000190092"/>
    </source>
</evidence>
<organism evidence="2 3">
    <name type="scientific">Enhydrobacter aerosaccus</name>
    <dbReference type="NCBI Taxonomy" id="225324"/>
    <lineage>
        <taxon>Bacteria</taxon>
        <taxon>Pseudomonadati</taxon>
        <taxon>Pseudomonadota</taxon>
        <taxon>Alphaproteobacteria</taxon>
        <taxon>Hyphomicrobiales</taxon>
        <taxon>Enhydrobacter</taxon>
    </lineage>
</organism>
<sequence length="70" mass="7391">MAATPGERVNVAFLFALALWVLGVLAALLAAVPTLRHWDGLPSQTRWLGALPLLTISLFLSVALVAGLIL</sequence>
<accession>A0A1T4S1H2</accession>
<keyword evidence="1" id="KW-1133">Transmembrane helix</keyword>
<protein>
    <submittedName>
        <fullName evidence="2">Uncharacterized protein</fullName>
    </submittedName>
</protein>
<reference evidence="3" key="1">
    <citation type="submission" date="2017-02" db="EMBL/GenBank/DDBJ databases">
        <authorList>
            <person name="Varghese N."/>
            <person name="Submissions S."/>
        </authorList>
    </citation>
    <scope>NUCLEOTIDE SEQUENCE [LARGE SCALE GENOMIC DNA]</scope>
    <source>
        <strain evidence="3">ATCC 27094</strain>
    </source>
</reference>
<dbReference type="RefSeq" id="WP_170921056.1">
    <property type="nucleotide sequence ID" value="NZ_FUWJ01000006.1"/>
</dbReference>
<feature type="transmembrane region" description="Helical" evidence="1">
    <location>
        <begin position="12"/>
        <end position="35"/>
    </location>
</feature>
<name>A0A1T4S1H2_9HYPH</name>
<dbReference type="EMBL" id="FUWJ01000006">
    <property type="protein sequence ID" value="SKA22094.1"/>
    <property type="molecule type" value="Genomic_DNA"/>
</dbReference>
<dbReference type="STRING" id="225324.SAMN02745126_04276"/>